<evidence type="ECO:0000313" key="10">
    <source>
        <dbReference type="Proteomes" id="UP000283895"/>
    </source>
</evidence>
<comment type="caution">
    <text evidence="9">The sequence shown here is derived from an EMBL/GenBank/DDBJ whole genome shotgun (WGS) entry which is preliminary data.</text>
</comment>
<feature type="compositionally biased region" description="Basic and acidic residues" evidence="8">
    <location>
        <begin position="413"/>
        <end position="425"/>
    </location>
</feature>
<evidence type="ECO:0000313" key="9">
    <source>
        <dbReference type="EMBL" id="ROW12065.1"/>
    </source>
</evidence>
<keyword evidence="3" id="KW-0443">Lipid metabolism</keyword>
<keyword evidence="2" id="KW-0808">Transferase</keyword>
<proteinExistence type="inferred from homology"/>
<dbReference type="AlphaFoldDB" id="A0A423X7X7"/>
<evidence type="ECO:0000256" key="1">
    <source>
        <dbReference type="ARBA" id="ARBA00004170"/>
    </source>
</evidence>
<dbReference type="InterPro" id="IPR000872">
    <property type="entry name" value="Tafazzin"/>
</dbReference>
<dbReference type="PANTHER" id="PTHR12497">
    <property type="entry name" value="TAZ PROTEIN TAFAZZIN"/>
    <property type="match status" value="1"/>
</dbReference>
<dbReference type="EMBL" id="LKEA01000001">
    <property type="protein sequence ID" value="ROW12065.1"/>
    <property type="molecule type" value="Genomic_DNA"/>
</dbReference>
<keyword evidence="7" id="KW-0175">Coiled coil</keyword>
<evidence type="ECO:0000256" key="5">
    <source>
        <dbReference type="ARBA" id="ARBA00023315"/>
    </source>
</evidence>
<evidence type="ECO:0000256" key="4">
    <source>
        <dbReference type="ARBA" id="ARBA00023136"/>
    </source>
</evidence>
<dbReference type="PANTHER" id="PTHR12497:SF0">
    <property type="entry name" value="TAFAZZIN"/>
    <property type="match status" value="1"/>
</dbReference>
<feature type="coiled-coil region" evidence="7">
    <location>
        <begin position="303"/>
        <end position="330"/>
    </location>
</feature>
<evidence type="ECO:0000256" key="7">
    <source>
        <dbReference type="SAM" id="Coils"/>
    </source>
</evidence>
<sequence length="435" mass="48653">MTSNIAHGQYPQRRPNGLWRGTSAMVMGLTGTLSKSFLNGLNDLEVFGLDNFVELLETNACLIILFVKSPSHLTLLLTSLDDPLIWGVLPLRYAFEPWNLRWGLGAHDICFKNKSLSTFFTLGQVLPIHRNMHSPHAGLFQPSMTQAVRLLSAYPFKTTGEHVAHAGLDQPRTLTTQSLLQDLRDPFSEGSLTYTTTGRDVHTAPSAFLSNRHAWVHAFPEGLVHQHPDKHMRYFKWGVARLILEAEPMPDLVPMFIDGTSDVMNENRTWPRFVPRAGNKVRVAFGDRVDMEATFGDLRRRWKALVREAMDARQAEIDAAERQIEALTAAPARVAPDSGRTGIVAAVQRPPPSVRKPDVLRVGELPDGLKYGREAEEIRVEVASRVRDEVLKLRKSLGYPDEDPAWGFGRAETWAKDPKDTKKSPVDGSVEKPST</sequence>
<accession>A0A423X7X7</accession>
<comment type="subcellular location">
    <subcellularLocation>
        <location evidence="1">Membrane</location>
        <topology evidence="1">Peripheral membrane protein</topology>
    </subcellularLocation>
</comment>
<keyword evidence="4" id="KW-0472">Membrane</keyword>
<comment type="similarity">
    <text evidence="6">Belongs to the taffazin family.</text>
</comment>
<dbReference type="SUPFAM" id="SSF69593">
    <property type="entry name" value="Glycerol-3-phosphate (1)-acyltransferase"/>
    <property type="match status" value="1"/>
</dbReference>
<evidence type="ECO:0000256" key="6">
    <source>
        <dbReference type="RuleBase" id="RU365062"/>
    </source>
</evidence>
<dbReference type="STRING" id="356882.A0A423X7X7"/>
<organism evidence="9 10">
    <name type="scientific">Cytospora schulzeri</name>
    <dbReference type="NCBI Taxonomy" id="448051"/>
    <lineage>
        <taxon>Eukaryota</taxon>
        <taxon>Fungi</taxon>
        <taxon>Dikarya</taxon>
        <taxon>Ascomycota</taxon>
        <taxon>Pezizomycotina</taxon>
        <taxon>Sordariomycetes</taxon>
        <taxon>Sordariomycetidae</taxon>
        <taxon>Diaporthales</taxon>
        <taxon>Cytosporaceae</taxon>
        <taxon>Cytospora</taxon>
    </lineage>
</organism>
<reference evidence="9 10" key="1">
    <citation type="submission" date="2015-09" db="EMBL/GenBank/DDBJ databases">
        <title>Host preference determinants of Valsa canker pathogens revealed by comparative genomics.</title>
        <authorList>
            <person name="Yin Z."/>
            <person name="Huang L."/>
        </authorList>
    </citation>
    <scope>NUCLEOTIDE SEQUENCE [LARGE SCALE GENOMIC DNA]</scope>
    <source>
        <strain evidence="9 10">03-1</strain>
    </source>
</reference>
<name>A0A423X7X7_9PEZI</name>
<evidence type="ECO:0000256" key="2">
    <source>
        <dbReference type="ARBA" id="ARBA00022679"/>
    </source>
</evidence>
<dbReference type="OrthoDB" id="193467at2759"/>
<dbReference type="GO" id="GO:0007007">
    <property type="term" value="P:inner mitochondrial membrane organization"/>
    <property type="evidence" value="ECO:0007669"/>
    <property type="project" value="TreeGrafter"/>
</dbReference>
<evidence type="ECO:0000256" key="8">
    <source>
        <dbReference type="SAM" id="MobiDB-lite"/>
    </source>
</evidence>
<evidence type="ECO:0000256" key="3">
    <source>
        <dbReference type="ARBA" id="ARBA00023098"/>
    </source>
</evidence>
<gene>
    <name evidence="9" type="ORF">VMCG_00495</name>
</gene>
<keyword evidence="10" id="KW-1185">Reference proteome</keyword>
<dbReference type="GO" id="GO:0031966">
    <property type="term" value="C:mitochondrial membrane"/>
    <property type="evidence" value="ECO:0007669"/>
    <property type="project" value="TreeGrafter"/>
</dbReference>
<dbReference type="GO" id="GO:0047184">
    <property type="term" value="F:1-acylglycerophosphocholine O-acyltransferase activity"/>
    <property type="evidence" value="ECO:0007669"/>
    <property type="project" value="TreeGrafter"/>
</dbReference>
<dbReference type="GO" id="GO:0035965">
    <property type="term" value="P:cardiolipin acyl-chain remodeling"/>
    <property type="evidence" value="ECO:0007669"/>
    <property type="project" value="TreeGrafter"/>
</dbReference>
<dbReference type="PRINTS" id="PR00979">
    <property type="entry name" value="TAFAZZIN"/>
</dbReference>
<keyword evidence="5" id="KW-0012">Acyltransferase</keyword>
<dbReference type="Proteomes" id="UP000283895">
    <property type="component" value="Unassembled WGS sequence"/>
</dbReference>
<feature type="region of interest" description="Disordered" evidence="8">
    <location>
        <begin position="398"/>
        <end position="435"/>
    </location>
</feature>
<protein>
    <recommendedName>
        <fullName evidence="6">Tafazzin family protein</fullName>
    </recommendedName>
</protein>